<evidence type="ECO:0008006" key="4">
    <source>
        <dbReference type="Google" id="ProtNLM"/>
    </source>
</evidence>
<feature type="compositionally biased region" description="Basic and acidic residues" evidence="1">
    <location>
        <begin position="595"/>
        <end position="604"/>
    </location>
</feature>
<evidence type="ECO:0000313" key="3">
    <source>
        <dbReference type="Proteomes" id="UP001049176"/>
    </source>
</evidence>
<feature type="region of interest" description="Disordered" evidence="1">
    <location>
        <begin position="250"/>
        <end position="322"/>
    </location>
</feature>
<reference evidence="2" key="1">
    <citation type="journal article" date="2021" name="Genome Biol. Evol.">
        <title>The assembled and annotated genome of the fairy-ring fungus Marasmius oreades.</title>
        <authorList>
            <person name="Hiltunen M."/>
            <person name="Ament-Velasquez S.L."/>
            <person name="Johannesson H."/>
        </authorList>
    </citation>
    <scope>NUCLEOTIDE SEQUENCE</scope>
    <source>
        <strain evidence="2">03SP1</strain>
    </source>
</reference>
<feature type="region of interest" description="Disordered" evidence="1">
    <location>
        <begin position="1403"/>
        <end position="1422"/>
    </location>
</feature>
<dbReference type="CDD" id="cd00303">
    <property type="entry name" value="retropepsin_like"/>
    <property type="match status" value="1"/>
</dbReference>
<evidence type="ECO:0000256" key="1">
    <source>
        <dbReference type="SAM" id="MobiDB-lite"/>
    </source>
</evidence>
<feature type="compositionally biased region" description="Polar residues" evidence="1">
    <location>
        <begin position="583"/>
        <end position="592"/>
    </location>
</feature>
<feature type="compositionally biased region" description="Acidic residues" evidence="1">
    <location>
        <begin position="514"/>
        <end position="526"/>
    </location>
</feature>
<feature type="region of interest" description="Disordered" evidence="1">
    <location>
        <begin position="1175"/>
        <end position="1201"/>
    </location>
</feature>
<feature type="compositionally biased region" description="Polar residues" evidence="1">
    <location>
        <begin position="371"/>
        <end position="393"/>
    </location>
</feature>
<gene>
    <name evidence="2" type="ORF">E1B28_010896</name>
</gene>
<feature type="region of interest" description="Disordered" evidence="1">
    <location>
        <begin position="366"/>
        <end position="403"/>
    </location>
</feature>
<keyword evidence="3" id="KW-1185">Reference proteome</keyword>
<proteinExistence type="predicted"/>
<feature type="region of interest" description="Disordered" evidence="1">
    <location>
        <begin position="1490"/>
        <end position="1509"/>
    </location>
</feature>
<feature type="compositionally biased region" description="Acidic residues" evidence="1">
    <location>
        <begin position="255"/>
        <end position="276"/>
    </location>
</feature>
<dbReference type="InterPro" id="IPR021109">
    <property type="entry name" value="Peptidase_aspartic_dom_sf"/>
</dbReference>
<dbReference type="RefSeq" id="XP_043005664.1">
    <property type="nucleotide sequence ID" value="XM_043155882.1"/>
</dbReference>
<dbReference type="OrthoDB" id="2961286at2759"/>
<dbReference type="Proteomes" id="UP001049176">
    <property type="component" value="Chromosome 7"/>
</dbReference>
<comment type="caution">
    <text evidence="2">The sequence shown here is derived from an EMBL/GenBank/DDBJ whole genome shotgun (WGS) entry which is preliminary data.</text>
</comment>
<sequence>MTANFSNPQPPAVNIHPYSIPTHHPDPHGPVHSHVPSSHPSNRMFDGVYAVALPPLYSREAPTQFRGSYAKVEDFIKHFERLLVKYGINDEREQCEGILEYCSTKVRRTIQSLTAYQLGSWKKLKKEILRLYDADRAQNRYQPSDIQALALRQAAHPIDNLSQWLKYVRRFQERGGILVQTGRMTVQIYATYFWLGIPQRLKGILELTLHAKKPLRDVSEPYPVEEVCEAAEHFFKRSRFVSMVPDAGAFGTQQQEEDSGEDSESESESESDEEDYEKWRKKFKERRKKKSRTKSKNIKNSYPAPTVPMAPAEVSRTTQFSGPQSEVADLITRLNSMQLDHPEYGTLYYRATTMDPHSKNCINKIPGPQFIPNNRPLNSYSGGQGNRPPNNFSRDGRGMGVNSYEQRPPLNSSFTCFGCGNPKHRITECPLVTERITKQEIKWCPDRRKYVLFDGTDLGRHSPGETLIQAIEQNIREKESRTSPSPNQAMLLTISDAVQNFYAQQGSSQTNDRDEVEYETATETSEDGSSGKSADESDGYSGMWGESESELLEISKDEDSSLTYDTNLAQANIHLGADRTKTTSRSSRNHVQQGPRDDARELRAKRAVHPPRRADGTTPTWQESVGVHKRSPRAGTVKGNEPERISGKIPEVKERIGNKAPNMLPDRNKMDTRPDNSAAVEPAPPTAQILPNPAAENLTHGHPPSFLPSHPLPFDARLPSKRRAVSLEPELLVQGKTIPHMSSRPPTQQRVKINTPEITKVSPEPTRIRRERKTDLARRVDTREIVSQLLGTTIQMPLGDMLGVSKEVSSIFHELTKVKVPRATKTSKTVLAQVNSRPHTATYLTHNAQLIEILLEFEGNHIRAIIDTGSMINVISSRTYEAAIRLPIDLGRQTIMHDANGGEGVLRGAIDGLRLLCGSVQTVGFFYVGESVPFEMLLGRPWLRENAVSIDERRNGTYLVFKDRESWEPRFEMLASTILGQRPQFRLAGRVKGATIRAYLARFVSSRVPDCRESRSDSKIEELPETEAEDNNDDEINTMATYGTQLQSGEGEIQQRQPFYDRFDIPFSQPRLRSARWTPPLSPINQIGHNDGTVRTLEERNTIQEPPDDVTSQDLHNPSPIRSLVHSVSPEIKDSDSPPTPFKLLLQVWLEIVLTASALLLAWLDQRMEVLCPEHETDKRGSSSTPPDSPHHNSVFYSMPPRTRSQTKRLFGEAGPLASQLPVGPPQPTHPPPPIPQSTPSPKLPPPPIGLVDPGPIDKTVAALREVMTSAAIRDICEDAARRYRQTGLIHTRPFVLSTAQAYLIAAEPTANGGFRQEMVLLNTGAMLYNPEKKDNSFQLGHAYVRFYPNVAPLPIALKAVLAQHLVYTYKERQPTDPAVARVELASGTHSLKASDFKTAGPFQVDPSSLEKECNGKSRLSSEGHSRHLKSVYVAIVAEATDSDEPPELIDVDEVKSGVDEVKMDVDDAELDNSKANMDIAVPDTSSKLPIRSRTIRPPSPTSSTVSNCGSDTTMELQYPSAPTPPALPAADPSSLRVKPANTTGIPTPFFDSRLTPRTRILPSALLSVGELERLIERPAVGRPIFIELDPIPEVDFGKLTSIFQVQNHAIVCEHPRESHGRLQQAYRALFDEFQYQMIEEKAEHFYDAGETPSEANRQAVAKHFEHSEVCRQLTNRFRFRQFMSHTIPLQPLMEQEEFSRENWLEENEFGGISVGEAGRWKYRKLIALSLDRQLYRAMRFTTEYFLLRKVDHLFRARYFAYVTYPNALERYQHFHDNRFLNAEQRRWLITAWEIFIHLQDVEISALVQFSLRMKYRDSEALDTLHQKGLMPKFPTILPGIVSRTWNETLSCQEDVGTFNAHVALPASTPKLDHSSPNPRIPFRLPRTLAPLLNPPSDIFSAPNPSSKAAVL</sequence>
<feature type="compositionally biased region" description="Low complexity" evidence="1">
    <location>
        <begin position="1490"/>
        <end position="1505"/>
    </location>
</feature>
<feature type="region of interest" description="Disordered" evidence="1">
    <location>
        <begin position="505"/>
        <end position="544"/>
    </location>
</feature>
<feature type="compositionally biased region" description="Basic and acidic residues" evidence="1">
    <location>
        <begin position="1409"/>
        <end position="1422"/>
    </location>
</feature>
<feature type="compositionally biased region" description="Basic residues" evidence="1">
    <location>
        <begin position="279"/>
        <end position="297"/>
    </location>
</feature>
<dbReference type="SUPFAM" id="SSF50630">
    <property type="entry name" value="Acid proteases"/>
    <property type="match status" value="1"/>
</dbReference>
<dbReference type="GeneID" id="66079971"/>
<name>A0A9P7URI0_9AGAR</name>
<organism evidence="2 3">
    <name type="scientific">Marasmius oreades</name>
    <name type="common">fairy-ring Marasmius</name>
    <dbReference type="NCBI Taxonomy" id="181124"/>
    <lineage>
        <taxon>Eukaryota</taxon>
        <taxon>Fungi</taxon>
        <taxon>Dikarya</taxon>
        <taxon>Basidiomycota</taxon>
        <taxon>Agaricomycotina</taxon>
        <taxon>Agaricomycetes</taxon>
        <taxon>Agaricomycetidae</taxon>
        <taxon>Agaricales</taxon>
        <taxon>Marasmiineae</taxon>
        <taxon>Marasmiaceae</taxon>
        <taxon>Marasmius</taxon>
    </lineage>
</organism>
<feature type="region of interest" description="Disordered" evidence="1">
    <location>
        <begin position="575"/>
        <end position="645"/>
    </location>
</feature>
<dbReference type="EMBL" id="CM032187">
    <property type="protein sequence ID" value="KAG7089194.1"/>
    <property type="molecule type" value="Genomic_DNA"/>
</dbReference>
<feature type="region of interest" description="Disordered" evidence="1">
    <location>
        <begin position="1"/>
        <end position="38"/>
    </location>
</feature>
<protein>
    <recommendedName>
        <fullName evidence="4">CCHC-type domain-containing protein</fullName>
    </recommendedName>
</protein>
<accession>A0A9P7URI0</accession>
<feature type="compositionally biased region" description="Pro residues" evidence="1">
    <location>
        <begin position="1223"/>
        <end position="1249"/>
    </location>
</feature>
<dbReference type="KEGG" id="more:E1B28_010896"/>
<feature type="region of interest" description="Disordered" evidence="1">
    <location>
        <begin position="658"/>
        <end position="699"/>
    </location>
</feature>
<dbReference type="Gene3D" id="2.40.70.10">
    <property type="entry name" value="Acid Proteases"/>
    <property type="match status" value="1"/>
</dbReference>
<evidence type="ECO:0000313" key="2">
    <source>
        <dbReference type="EMBL" id="KAG7089194.1"/>
    </source>
</evidence>
<feature type="region of interest" description="Disordered" evidence="1">
    <location>
        <begin position="1216"/>
        <end position="1250"/>
    </location>
</feature>